<evidence type="ECO:0000313" key="3">
    <source>
        <dbReference type="EMBL" id="KLO13760.1"/>
    </source>
</evidence>
<evidence type="ECO:0000256" key="2">
    <source>
        <dbReference type="SAM" id="Phobius"/>
    </source>
</evidence>
<feature type="transmembrane region" description="Helical" evidence="2">
    <location>
        <begin position="296"/>
        <end position="315"/>
    </location>
</feature>
<feature type="transmembrane region" description="Helical" evidence="2">
    <location>
        <begin position="240"/>
        <end position="264"/>
    </location>
</feature>
<dbReference type="EMBL" id="KQ085954">
    <property type="protein sequence ID" value="KLO13760.1"/>
    <property type="molecule type" value="Genomic_DNA"/>
</dbReference>
<feature type="compositionally biased region" description="Polar residues" evidence="1">
    <location>
        <begin position="360"/>
        <end position="375"/>
    </location>
</feature>
<dbReference type="InParanoid" id="A0A0H2RP57"/>
<dbReference type="STRING" id="27342.A0A0H2RP57"/>
<evidence type="ECO:0000313" key="4">
    <source>
        <dbReference type="Proteomes" id="UP000053477"/>
    </source>
</evidence>
<keyword evidence="4" id="KW-1185">Reference proteome</keyword>
<organism evidence="3 4">
    <name type="scientific">Schizopora paradoxa</name>
    <dbReference type="NCBI Taxonomy" id="27342"/>
    <lineage>
        <taxon>Eukaryota</taxon>
        <taxon>Fungi</taxon>
        <taxon>Dikarya</taxon>
        <taxon>Basidiomycota</taxon>
        <taxon>Agaricomycotina</taxon>
        <taxon>Agaricomycetes</taxon>
        <taxon>Hymenochaetales</taxon>
        <taxon>Schizoporaceae</taxon>
        <taxon>Schizopora</taxon>
    </lineage>
</organism>
<name>A0A0H2RP57_9AGAM</name>
<accession>A0A0H2RP57</accession>
<keyword evidence="2" id="KW-0812">Transmembrane</keyword>
<dbReference type="AlphaFoldDB" id="A0A0H2RP57"/>
<dbReference type="OrthoDB" id="3046318at2759"/>
<keyword evidence="2" id="KW-0472">Membrane</keyword>
<evidence type="ECO:0000256" key="1">
    <source>
        <dbReference type="SAM" id="MobiDB-lite"/>
    </source>
</evidence>
<protein>
    <submittedName>
        <fullName evidence="3">Uncharacterized protein</fullName>
    </submittedName>
</protein>
<feature type="compositionally biased region" description="Basic and acidic residues" evidence="1">
    <location>
        <begin position="388"/>
        <end position="410"/>
    </location>
</feature>
<feature type="region of interest" description="Disordered" evidence="1">
    <location>
        <begin position="358"/>
        <end position="410"/>
    </location>
</feature>
<keyword evidence="2" id="KW-1133">Transmembrane helix</keyword>
<feature type="transmembrane region" description="Helical" evidence="2">
    <location>
        <begin position="198"/>
        <end position="220"/>
    </location>
</feature>
<reference evidence="3 4" key="1">
    <citation type="submission" date="2015-04" db="EMBL/GenBank/DDBJ databases">
        <title>Complete genome sequence of Schizopora paradoxa KUC8140, a cosmopolitan wood degrader in East Asia.</title>
        <authorList>
            <consortium name="DOE Joint Genome Institute"/>
            <person name="Min B."/>
            <person name="Park H."/>
            <person name="Jang Y."/>
            <person name="Kim J.-J."/>
            <person name="Kim K.H."/>
            <person name="Pangilinan J."/>
            <person name="Lipzen A."/>
            <person name="Riley R."/>
            <person name="Grigoriev I.V."/>
            <person name="Spatafora J.W."/>
            <person name="Choi I.-G."/>
        </authorList>
    </citation>
    <scope>NUCLEOTIDE SEQUENCE [LARGE SCALE GENOMIC DNA]</scope>
    <source>
        <strain evidence="3 4">KUC8140</strain>
    </source>
</reference>
<feature type="transmembrane region" description="Helical" evidence="2">
    <location>
        <begin position="155"/>
        <end position="177"/>
    </location>
</feature>
<gene>
    <name evidence="3" type="ORF">SCHPADRAFT_967959</name>
</gene>
<sequence>MSFDTHVGRQSSSPPSESRPCTCVQLVLIHNACASSLPIRHVRIIQSLVFFKANNFAHVFRTTATAFVSGSPVFDLATLQPVWLTLHIAGGQVLLPLAVLTFLFTSNFAGRHLTLINFCITWIIYSVLYCILLYSGQARGAADSPSSLCFAQASLIHGAPPMAVTAGLEMVLQLWIVQRGATQGTFGFFQKLPRWAKNTLILCPPYIAFVGFSVFTMLYSLNNENMTFALNHVYCTVQNYNFSVIVPSFCAVALSGIVFVEGVIGYNWYKMRSHNNGLFNGLRQPGKYSTSMSLRVGLFTLYSLITLSACILFVSNTNTVYPYMIESTLPLVAFLVFGTQLETMRIWLCLNKRKRKMRSRTGSTDTMPSARRQNSLPPPIEVVLSPTTDEHSDEGHSHDADSRVDKENIV</sequence>
<feature type="transmembrane region" description="Helical" evidence="2">
    <location>
        <begin position="327"/>
        <end position="350"/>
    </location>
</feature>
<dbReference type="Proteomes" id="UP000053477">
    <property type="component" value="Unassembled WGS sequence"/>
</dbReference>
<proteinExistence type="predicted"/>
<feature type="transmembrane region" description="Helical" evidence="2">
    <location>
        <begin position="82"/>
        <end position="103"/>
    </location>
</feature>
<feature type="transmembrane region" description="Helical" evidence="2">
    <location>
        <begin position="115"/>
        <end position="135"/>
    </location>
</feature>